<dbReference type="InterPro" id="IPR036291">
    <property type="entry name" value="NAD(P)-bd_dom_sf"/>
</dbReference>
<dbReference type="Pfam" id="PF01370">
    <property type="entry name" value="Epimerase"/>
    <property type="match status" value="1"/>
</dbReference>
<dbReference type="KEGG" id="gfe:Gferi_13940"/>
<evidence type="ECO:0000313" key="3">
    <source>
        <dbReference type="EMBL" id="AOT70576.1"/>
    </source>
</evidence>
<feature type="domain" description="NAD-dependent epimerase/dehydratase" evidence="2">
    <location>
        <begin position="8"/>
        <end position="231"/>
    </location>
</feature>
<dbReference type="STRING" id="1424294.Gferi_13940"/>
<dbReference type="AlphaFoldDB" id="A0A1D8GI28"/>
<proteinExistence type="inferred from homology"/>
<evidence type="ECO:0000256" key="1">
    <source>
        <dbReference type="ARBA" id="ARBA00007637"/>
    </source>
</evidence>
<dbReference type="SUPFAM" id="SSF51735">
    <property type="entry name" value="NAD(P)-binding Rossmann-fold domains"/>
    <property type="match status" value="1"/>
</dbReference>
<name>A0A1D8GI28_9FIRM</name>
<evidence type="ECO:0000259" key="2">
    <source>
        <dbReference type="Pfam" id="PF01370"/>
    </source>
</evidence>
<organism evidence="3 4">
    <name type="scientific">Geosporobacter ferrireducens</name>
    <dbReference type="NCBI Taxonomy" id="1424294"/>
    <lineage>
        <taxon>Bacteria</taxon>
        <taxon>Bacillati</taxon>
        <taxon>Bacillota</taxon>
        <taxon>Clostridia</taxon>
        <taxon>Peptostreptococcales</taxon>
        <taxon>Thermotaleaceae</taxon>
        <taxon>Geosporobacter</taxon>
    </lineage>
</organism>
<dbReference type="EMBL" id="CP017269">
    <property type="protein sequence ID" value="AOT70576.1"/>
    <property type="molecule type" value="Genomic_DNA"/>
</dbReference>
<dbReference type="Gene3D" id="3.90.25.10">
    <property type="entry name" value="UDP-galactose 4-epimerase, domain 1"/>
    <property type="match status" value="2"/>
</dbReference>
<accession>A0A1D8GI28</accession>
<dbReference type="InterPro" id="IPR001509">
    <property type="entry name" value="Epimerase_deHydtase"/>
</dbReference>
<comment type="similarity">
    <text evidence="1">Belongs to the NAD(P)-dependent epimerase/dehydratase family.</text>
</comment>
<dbReference type="Gene3D" id="3.40.50.720">
    <property type="entry name" value="NAD(P)-binding Rossmann-like Domain"/>
    <property type="match status" value="1"/>
</dbReference>
<protein>
    <recommendedName>
        <fullName evidence="2">NAD-dependent epimerase/dehydratase domain-containing protein</fullName>
    </recommendedName>
</protein>
<dbReference type="Proteomes" id="UP000095743">
    <property type="component" value="Chromosome"/>
</dbReference>
<evidence type="ECO:0000313" key="4">
    <source>
        <dbReference type="Proteomes" id="UP000095743"/>
    </source>
</evidence>
<gene>
    <name evidence="3" type="ORF">Gferi_13940</name>
</gene>
<dbReference type="OrthoDB" id="142826at2"/>
<keyword evidence="4" id="KW-1185">Reference proteome</keyword>
<dbReference type="PANTHER" id="PTHR43000">
    <property type="entry name" value="DTDP-D-GLUCOSE 4,6-DEHYDRATASE-RELATED"/>
    <property type="match status" value="1"/>
</dbReference>
<sequence length="316" mass="35304">MYMSIKCFVTGGNGFIGSHFVEYLTSLNNYNITVYDNFANAENKLSAIKNDNLQIIDGDLNDEEKLKDSIKGTDVVFHLAAYSDTKASMSARELTINNGFIATKNLLEAMVENKVKNIVFTSSQLVYGETKNNIIISEEHGPLLPVSIFGASKLSCEALISAYTYLFNINSVICRLSNIIGGRMSRGIIFDFVNNLKNDYSCLKILGNGCQERSYLLIDDCVKAIHKAYLSNGSKQCCVLNIANKDTISARRIAEIAIEEMGYKNITHIETSDDDYGWKGDVPRLMLDIRKIQECDWLPNINSEGAVRETIRRILA</sequence>
<reference evidence="3 4" key="1">
    <citation type="submission" date="2016-09" db="EMBL/GenBank/DDBJ databases">
        <title>Genomic analysis reveals versatility of anaerobic energy metabolism of Geosporobacter ferrireducens IRF9 of phylum Firmicutes.</title>
        <authorList>
            <person name="Kim S.-J."/>
        </authorList>
    </citation>
    <scope>NUCLEOTIDE SEQUENCE [LARGE SCALE GENOMIC DNA]</scope>
    <source>
        <strain evidence="3 4">IRF9</strain>
    </source>
</reference>